<dbReference type="PATRIC" id="fig|429727.3.peg.2976"/>
<feature type="compositionally biased region" description="Low complexity" evidence="1">
    <location>
        <begin position="69"/>
        <end position="83"/>
    </location>
</feature>
<protein>
    <submittedName>
        <fullName evidence="2">Uncharacterized protein</fullName>
    </submittedName>
</protein>
<dbReference type="InterPro" id="IPR036514">
    <property type="entry name" value="SGNH_hydro_sf"/>
</dbReference>
<evidence type="ECO:0000256" key="1">
    <source>
        <dbReference type="SAM" id="MobiDB-lite"/>
    </source>
</evidence>
<dbReference type="SUPFAM" id="SSF52266">
    <property type="entry name" value="SGNH hydrolase"/>
    <property type="match status" value="1"/>
</dbReference>
<proteinExistence type="predicted"/>
<gene>
    <name evidence="2" type="ORF">VE26_14515</name>
</gene>
<accession>A0A0F5FG65</accession>
<evidence type="ECO:0000313" key="3">
    <source>
        <dbReference type="Proteomes" id="UP000033649"/>
    </source>
</evidence>
<dbReference type="Pfam" id="PF04311">
    <property type="entry name" value="DUF459"/>
    <property type="match status" value="1"/>
</dbReference>
<feature type="compositionally biased region" description="Pro residues" evidence="1">
    <location>
        <begin position="84"/>
        <end position="98"/>
    </location>
</feature>
<dbReference type="EMBL" id="JZEY01000061">
    <property type="protein sequence ID" value="KKB07851.1"/>
    <property type="molecule type" value="Genomic_DNA"/>
</dbReference>
<reference evidence="2 3" key="1">
    <citation type="submission" date="2015-03" db="EMBL/GenBank/DDBJ databases">
        <authorList>
            <person name="Hassan Y."/>
            <person name="Lepp D."/>
            <person name="Li X.-Z."/>
            <person name="Zhou T."/>
        </authorList>
    </citation>
    <scope>NUCLEOTIDE SEQUENCE [LARGE SCALE GENOMIC DNA]</scope>
    <source>
        <strain evidence="2 3">IPL18</strain>
    </source>
</reference>
<dbReference type="Gene3D" id="3.40.50.1110">
    <property type="entry name" value="SGNH hydrolase"/>
    <property type="match status" value="1"/>
</dbReference>
<sequence>MLERETEQLDVSMKRFFLVFLVCLVALTDATPILAQAQSDERVLVAQQSEPRRRTLFDLLFGEEPAPRAPVQQSQPRQSAPARAPAPPASAALPPPKPTIDKAADATRLAVFGDSLAIDLSRALERFYAEDPNLVVLGQGVSSSGFVRDDYFDWNGALAEQIAEDSFDIAVVIIGINDRQEIRANGQTYPALSEGWTNAYQSRLNGFLGQLRAARKPVIWLGLPPMSRSEYSAAITQISALQKLAAFSAGAEFLDIYDRFVGEDGRYSAYGPDVSGQNALMRKDDGIHFSSAGSDKVAFYISQSIRTFYRGGGISLAIADPLNGTDAASLLRPPYQGLGQIRLLEVAGAVIPLSRVPQRANDLVMAAGTQPNTQGFSLEQLFKAPAGRVDAFGVGISADSPDETAVPQ</sequence>
<dbReference type="AlphaFoldDB" id="A0A0F5FG65"/>
<feature type="region of interest" description="Disordered" evidence="1">
    <location>
        <begin position="67"/>
        <end position="98"/>
    </location>
</feature>
<organism evidence="2 3">
    <name type="scientific">Devosia chinhatensis</name>
    <dbReference type="NCBI Taxonomy" id="429727"/>
    <lineage>
        <taxon>Bacteria</taxon>
        <taxon>Pseudomonadati</taxon>
        <taxon>Pseudomonadota</taxon>
        <taxon>Alphaproteobacteria</taxon>
        <taxon>Hyphomicrobiales</taxon>
        <taxon>Devosiaceae</taxon>
        <taxon>Devosia</taxon>
    </lineage>
</organism>
<dbReference type="GO" id="GO:0016788">
    <property type="term" value="F:hydrolase activity, acting on ester bonds"/>
    <property type="evidence" value="ECO:0007669"/>
    <property type="project" value="UniProtKB-ARBA"/>
</dbReference>
<dbReference type="STRING" id="429727.VE26_14515"/>
<name>A0A0F5FG65_9HYPH</name>
<keyword evidence="3" id="KW-1185">Reference proteome</keyword>
<evidence type="ECO:0000313" key="2">
    <source>
        <dbReference type="EMBL" id="KKB07851.1"/>
    </source>
</evidence>
<dbReference type="InterPro" id="IPR007407">
    <property type="entry name" value="DUF459"/>
</dbReference>
<comment type="caution">
    <text evidence="2">The sequence shown here is derived from an EMBL/GenBank/DDBJ whole genome shotgun (WGS) entry which is preliminary data.</text>
</comment>
<dbReference type="Proteomes" id="UP000033649">
    <property type="component" value="Unassembled WGS sequence"/>
</dbReference>